<sequence>MQRNGLEHVLCGPCTDGFVQTSTRYYAGYEELVAGLELLAVWVNLGPREMCIQKYKREMREGKSAVQSAVETAKGQRPIKPKFREGAHRTKQKLSGKVSVCYLNTATKEGVEVYSPSRGN</sequence>
<evidence type="ECO:0000256" key="1">
    <source>
        <dbReference type="SAM" id="MobiDB-lite"/>
    </source>
</evidence>
<accession>A0A091DKY0</accession>
<dbReference type="AlphaFoldDB" id="A0A091DKY0"/>
<evidence type="ECO:0000313" key="2">
    <source>
        <dbReference type="EMBL" id="KFO31707.1"/>
    </source>
</evidence>
<dbReference type="Proteomes" id="UP000028990">
    <property type="component" value="Unassembled WGS sequence"/>
</dbReference>
<evidence type="ECO:0000313" key="3">
    <source>
        <dbReference type="Proteomes" id="UP000028990"/>
    </source>
</evidence>
<dbReference type="EMBL" id="KN122248">
    <property type="protein sequence ID" value="KFO31707.1"/>
    <property type="molecule type" value="Genomic_DNA"/>
</dbReference>
<keyword evidence="3" id="KW-1185">Reference proteome</keyword>
<proteinExistence type="predicted"/>
<organism evidence="2 3">
    <name type="scientific">Fukomys damarensis</name>
    <name type="common">Damaraland mole rat</name>
    <name type="synonym">Cryptomys damarensis</name>
    <dbReference type="NCBI Taxonomy" id="885580"/>
    <lineage>
        <taxon>Eukaryota</taxon>
        <taxon>Metazoa</taxon>
        <taxon>Chordata</taxon>
        <taxon>Craniata</taxon>
        <taxon>Vertebrata</taxon>
        <taxon>Euteleostomi</taxon>
        <taxon>Mammalia</taxon>
        <taxon>Eutheria</taxon>
        <taxon>Euarchontoglires</taxon>
        <taxon>Glires</taxon>
        <taxon>Rodentia</taxon>
        <taxon>Hystricomorpha</taxon>
        <taxon>Bathyergidae</taxon>
        <taxon>Fukomys</taxon>
    </lineage>
</organism>
<reference evidence="2 3" key="1">
    <citation type="submission" date="2013-11" db="EMBL/GenBank/DDBJ databases">
        <title>The Damaraland mole rat (Fukomys damarensis) genome and evolution of African mole rats.</title>
        <authorList>
            <person name="Gladyshev V.N."/>
            <person name="Fang X."/>
        </authorList>
    </citation>
    <scope>NUCLEOTIDE SEQUENCE [LARGE SCALE GENOMIC DNA]</scope>
    <source>
        <tissue evidence="2">Liver</tissue>
    </source>
</reference>
<name>A0A091DKY0_FUKDA</name>
<protein>
    <submittedName>
        <fullName evidence="2">Uncharacterized protein</fullName>
    </submittedName>
</protein>
<gene>
    <name evidence="2" type="ORF">H920_06906</name>
</gene>
<feature type="region of interest" description="Disordered" evidence="1">
    <location>
        <begin position="66"/>
        <end position="91"/>
    </location>
</feature>